<dbReference type="OrthoDB" id="9992197at2759"/>
<keyword evidence="10" id="KW-0249">Electron transport</keyword>
<dbReference type="CTD" id="4725"/>
<evidence type="ECO:0000256" key="5">
    <source>
        <dbReference type="ARBA" id="ARBA00011261"/>
    </source>
</evidence>
<name>A0A2I4CIW0_AUSLI</name>
<organism evidence="17 18">
    <name type="scientific">Austrofundulus limnaeus</name>
    <name type="common">Annual killifish</name>
    <dbReference type="NCBI Taxonomy" id="52670"/>
    <lineage>
        <taxon>Eukaryota</taxon>
        <taxon>Metazoa</taxon>
        <taxon>Chordata</taxon>
        <taxon>Craniata</taxon>
        <taxon>Vertebrata</taxon>
        <taxon>Euteleostomi</taxon>
        <taxon>Actinopterygii</taxon>
        <taxon>Neopterygii</taxon>
        <taxon>Teleostei</taxon>
        <taxon>Neoteleostei</taxon>
        <taxon>Acanthomorphata</taxon>
        <taxon>Ovalentaria</taxon>
        <taxon>Atherinomorphae</taxon>
        <taxon>Cyprinodontiformes</taxon>
        <taxon>Rivulidae</taxon>
        <taxon>Austrofundulus</taxon>
    </lineage>
</organism>
<comment type="subunit">
    <text evidence="5">Mammalian complex I is composed of 45 different subunits. This is a component of the iron-sulfur (IP) fragment of the enzyme.</text>
</comment>
<keyword evidence="8" id="KW-0679">Respiratory chain</keyword>
<dbReference type="AlphaFoldDB" id="A0A2I4CIW0"/>
<dbReference type="GO" id="GO:0005743">
    <property type="term" value="C:mitochondrial inner membrane"/>
    <property type="evidence" value="ECO:0007669"/>
    <property type="project" value="UniProtKB-SubCell"/>
</dbReference>
<evidence type="ECO:0000256" key="15">
    <source>
        <dbReference type="ARBA" id="ARBA00032739"/>
    </source>
</evidence>
<evidence type="ECO:0000256" key="3">
    <source>
        <dbReference type="ARBA" id="ARBA00004637"/>
    </source>
</evidence>
<keyword evidence="9" id="KW-0999">Mitochondrion inner membrane</keyword>
<keyword evidence="12" id="KW-0472">Membrane</keyword>
<dbReference type="RefSeq" id="XP_013879917.1">
    <property type="nucleotide sequence ID" value="XM_014024463.1"/>
</dbReference>
<evidence type="ECO:0000256" key="16">
    <source>
        <dbReference type="PIRSR" id="PIRSR619342-50"/>
    </source>
</evidence>
<dbReference type="CDD" id="cd24141">
    <property type="entry name" value="NDUFS5-like"/>
    <property type="match status" value="1"/>
</dbReference>
<evidence type="ECO:0000256" key="11">
    <source>
        <dbReference type="ARBA" id="ARBA00023128"/>
    </source>
</evidence>
<keyword evidence="7" id="KW-0813">Transport</keyword>
<accession>A0A2I4CIW0</accession>
<protein>
    <recommendedName>
        <fullName evidence="6">NADH dehydrogenase [ubiquinone] iron-sulfur protein 5</fullName>
    </recommendedName>
    <alternativeName>
        <fullName evidence="14">Complex I-15 kDa</fullName>
    </alternativeName>
    <alternativeName>
        <fullName evidence="15">NADH-ubiquinone oxidoreductase 15 kDa subunit</fullName>
    </alternativeName>
</protein>
<evidence type="ECO:0000256" key="10">
    <source>
        <dbReference type="ARBA" id="ARBA00022982"/>
    </source>
</evidence>
<dbReference type="Pfam" id="PF10200">
    <property type="entry name" value="Ndufs5"/>
    <property type="match status" value="1"/>
</dbReference>
<keyword evidence="17" id="KW-1185">Reference proteome</keyword>
<keyword evidence="13 16" id="KW-1015">Disulfide bond</keyword>
<dbReference type="PANTHER" id="PTHR15224">
    <property type="entry name" value="NADH DEHYDROGENASE [UBIQUINONE] IRON-SULFUR PROTEIN 5"/>
    <property type="match status" value="1"/>
</dbReference>
<evidence type="ECO:0000256" key="14">
    <source>
        <dbReference type="ARBA" id="ARBA00031222"/>
    </source>
</evidence>
<reference evidence="18" key="1">
    <citation type="submission" date="2025-08" db="UniProtKB">
        <authorList>
            <consortium name="RefSeq"/>
        </authorList>
    </citation>
    <scope>IDENTIFICATION</scope>
</reference>
<evidence type="ECO:0000256" key="7">
    <source>
        <dbReference type="ARBA" id="ARBA00022448"/>
    </source>
</evidence>
<evidence type="ECO:0000256" key="9">
    <source>
        <dbReference type="ARBA" id="ARBA00022792"/>
    </source>
</evidence>
<evidence type="ECO:0000256" key="2">
    <source>
        <dbReference type="ARBA" id="ARBA00004569"/>
    </source>
</evidence>
<comment type="similarity">
    <text evidence="4">Belongs to the complex I NDUFS5 subunit family.</text>
</comment>
<dbReference type="GO" id="GO:0032981">
    <property type="term" value="P:mitochondrial respiratory chain complex I assembly"/>
    <property type="evidence" value="ECO:0007669"/>
    <property type="project" value="TreeGrafter"/>
</dbReference>
<proteinExistence type="inferred from homology"/>
<feature type="disulfide bond" evidence="16">
    <location>
        <begin position="33"/>
        <end position="66"/>
    </location>
</feature>
<evidence type="ECO:0000256" key="6">
    <source>
        <dbReference type="ARBA" id="ARBA00013482"/>
    </source>
</evidence>
<feature type="disulfide bond" evidence="16">
    <location>
        <begin position="43"/>
        <end position="56"/>
    </location>
</feature>
<dbReference type="KEGG" id="alim:106529123"/>
<comment type="subcellular location">
    <subcellularLocation>
        <location evidence="3">Mitochondrion inner membrane</location>
        <topology evidence="3">Peripheral membrane protein</topology>
    </subcellularLocation>
    <subcellularLocation>
        <location evidence="2">Mitochondrion intermembrane space</location>
    </subcellularLocation>
</comment>
<evidence type="ECO:0000313" key="17">
    <source>
        <dbReference type="Proteomes" id="UP000192220"/>
    </source>
</evidence>
<sequence>MPFLNTWKWLGINFDEWLLLQSGKTDLKYMSRCHAFEKDWVTCAHGIGQTRAKKECQLEYEDFLECFNQTKTLQRIQAIRKQRDKMIKEGTYTPPPHHSGMVDDTP</sequence>
<evidence type="ECO:0000256" key="4">
    <source>
        <dbReference type="ARBA" id="ARBA00007372"/>
    </source>
</evidence>
<dbReference type="STRING" id="52670.A0A2I4CIW0"/>
<evidence type="ECO:0000256" key="12">
    <source>
        <dbReference type="ARBA" id="ARBA00023136"/>
    </source>
</evidence>
<evidence type="ECO:0000256" key="13">
    <source>
        <dbReference type="ARBA" id="ARBA00023157"/>
    </source>
</evidence>
<gene>
    <name evidence="18" type="primary">ndufs5</name>
</gene>
<evidence type="ECO:0000256" key="1">
    <source>
        <dbReference type="ARBA" id="ARBA00003195"/>
    </source>
</evidence>
<dbReference type="Proteomes" id="UP000192220">
    <property type="component" value="Unplaced"/>
</dbReference>
<dbReference type="GeneID" id="106529123"/>
<keyword evidence="11" id="KW-0496">Mitochondrion</keyword>
<dbReference type="InParanoid" id="A0A2I4CIW0"/>
<evidence type="ECO:0000256" key="8">
    <source>
        <dbReference type="ARBA" id="ARBA00022660"/>
    </source>
</evidence>
<dbReference type="InterPro" id="IPR019342">
    <property type="entry name" value="NADH_UbQ_OxRdtase_FeS-su5"/>
</dbReference>
<evidence type="ECO:0000313" key="18">
    <source>
        <dbReference type="RefSeq" id="XP_013879917.1"/>
    </source>
</evidence>
<dbReference type="GO" id="GO:0005758">
    <property type="term" value="C:mitochondrial intermembrane space"/>
    <property type="evidence" value="ECO:0007669"/>
    <property type="project" value="UniProtKB-SubCell"/>
</dbReference>
<dbReference type="PANTHER" id="PTHR15224:SF1">
    <property type="entry name" value="NADH DEHYDROGENASE [UBIQUINONE] IRON-SULFUR PROTEIN 5"/>
    <property type="match status" value="1"/>
</dbReference>
<dbReference type="FunCoup" id="A0A2I4CIW0">
    <property type="interactions" value="1267"/>
</dbReference>
<comment type="function">
    <text evidence="1">Accessory subunit of the mitochondrial membrane respiratory chain NADH dehydrogenase (Complex I), that is believed not to be involved in catalysis. Complex I functions in the transfer of electrons from NADH to the respiratory chain. The immediate electron acceptor for the enzyme is believed to be ubiquinone.</text>
</comment>